<dbReference type="OrthoDB" id="1938613at2"/>
<accession>A0A174GBP5</accession>
<organism evidence="1 2">
    <name type="scientific">Clostridium disporicum</name>
    <dbReference type="NCBI Taxonomy" id="84024"/>
    <lineage>
        <taxon>Bacteria</taxon>
        <taxon>Bacillati</taxon>
        <taxon>Bacillota</taxon>
        <taxon>Clostridia</taxon>
        <taxon>Eubacteriales</taxon>
        <taxon>Clostridiaceae</taxon>
        <taxon>Clostridium</taxon>
    </lineage>
</organism>
<dbReference type="AlphaFoldDB" id="A0A174GBP5"/>
<evidence type="ECO:0000313" key="1">
    <source>
        <dbReference type="EMBL" id="CUO58466.1"/>
    </source>
</evidence>
<sequence length="215" mass="25476">MNTVVIEKNKYVYKGKIYEDNDIESLTSKCGKNIRVVILAENPLIKICEKIDININKDIEKDIQNNLIIDEDTLVDYIIDKKSKKIYIYSIKQRNKVSRILYKAEKMRVEPIQYTLISIIKKRFKYKKTYKALVKINNYLYFIRVQSGILIYSKTMEEREDTLHKLLLEELVGEDLLVDINLKDIIIESISENEVVKEINFINLKEKVEYEISKI</sequence>
<protein>
    <submittedName>
        <fullName evidence="1">Uncharacterized protein</fullName>
    </submittedName>
</protein>
<dbReference type="Proteomes" id="UP000095594">
    <property type="component" value="Unassembled WGS sequence"/>
</dbReference>
<reference evidence="1 2" key="1">
    <citation type="submission" date="2015-09" db="EMBL/GenBank/DDBJ databases">
        <authorList>
            <consortium name="Pathogen Informatics"/>
        </authorList>
    </citation>
    <scope>NUCLEOTIDE SEQUENCE [LARGE SCALE GENOMIC DNA]</scope>
    <source>
        <strain evidence="1 2">2789STDY5834856</strain>
    </source>
</reference>
<dbReference type="EMBL" id="CYZX01000011">
    <property type="protein sequence ID" value="CUO58466.1"/>
    <property type="molecule type" value="Genomic_DNA"/>
</dbReference>
<proteinExistence type="predicted"/>
<gene>
    <name evidence="1" type="ORF">ERS852471_01828</name>
</gene>
<dbReference type="RefSeq" id="WP_055265854.1">
    <property type="nucleotide sequence ID" value="NZ_CABIXQ010000011.1"/>
</dbReference>
<evidence type="ECO:0000313" key="2">
    <source>
        <dbReference type="Proteomes" id="UP000095594"/>
    </source>
</evidence>
<name>A0A174GBP5_9CLOT</name>